<sequence length="77" mass="8498">MGSAWSSSSSAADPVIDEIVKSTLYGVGCRQNFVRVCNPDAPVRDMEACAQAAEALRRCMQANAVMYEQLRRSRRTN</sequence>
<dbReference type="AlphaFoldDB" id="M8CCE9"/>
<protein>
    <submittedName>
        <fullName evidence="1">Uncharacterized protein</fullName>
    </submittedName>
</protein>
<proteinExistence type="predicted"/>
<name>M8CCE9_AEGTA</name>
<evidence type="ECO:0000313" key="1">
    <source>
        <dbReference type="EnsemblPlants" id="EMT32074"/>
    </source>
</evidence>
<reference evidence="1" key="1">
    <citation type="submission" date="2015-06" db="UniProtKB">
        <authorList>
            <consortium name="EnsemblPlants"/>
        </authorList>
    </citation>
    <scope>IDENTIFICATION</scope>
</reference>
<accession>M8CCE9</accession>
<dbReference type="EnsemblPlants" id="EMT32074">
    <property type="protein sequence ID" value="EMT32074"/>
    <property type="gene ID" value="F775_09788"/>
</dbReference>
<organism evidence="1">
    <name type="scientific">Aegilops tauschii</name>
    <name type="common">Tausch's goatgrass</name>
    <name type="synonym">Aegilops squarrosa</name>
    <dbReference type="NCBI Taxonomy" id="37682"/>
    <lineage>
        <taxon>Eukaryota</taxon>
        <taxon>Viridiplantae</taxon>
        <taxon>Streptophyta</taxon>
        <taxon>Embryophyta</taxon>
        <taxon>Tracheophyta</taxon>
        <taxon>Spermatophyta</taxon>
        <taxon>Magnoliopsida</taxon>
        <taxon>Liliopsida</taxon>
        <taxon>Poales</taxon>
        <taxon>Poaceae</taxon>
        <taxon>BOP clade</taxon>
        <taxon>Pooideae</taxon>
        <taxon>Triticodae</taxon>
        <taxon>Triticeae</taxon>
        <taxon>Triticinae</taxon>
        <taxon>Aegilops</taxon>
    </lineage>
</organism>